<dbReference type="RefSeq" id="WP_106193345.1">
    <property type="nucleotide sequence ID" value="NZ_PVTF01000013.1"/>
</dbReference>
<reference evidence="2 3" key="1">
    <citation type="submission" date="2018-03" db="EMBL/GenBank/DDBJ databases">
        <title>Genomic Encyclopedia of Archaeal and Bacterial Type Strains, Phase II (KMG-II): from individual species to whole genera.</title>
        <authorList>
            <person name="Goeker M."/>
        </authorList>
    </citation>
    <scope>NUCLEOTIDE SEQUENCE [LARGE SCALE GENOMIC DNA]</scope>
    <source>
        <strain evidence="2 3">DSM 44720</strain>
    </source>
</reference>
<proteinExistence type="predicted"/>
<name>A0A2T0SQT3_9PSEU</name>
<keyword evidence="3" id="KW-1185">Reference proteome</keyword>
<sequence length="66" mass="6828">MFVSRKLAAPALVSLLSGTALLAAIASGQATTVSAEDTHWGTVTSDCPADTHWSTDLNACVPNVER</sequence>
<protein>
    <recommendedName>
        <fullName evidence="4">Alpha amylase inhibitor</fullName>
    </recommendedName>
</protein>
<dbReference type="EMBL" id="PVTF01000013">
    <property type="protein sequence ID" value="PRY35770.1"/>
    <property type="molecule type" value="Genomic_DNA"/>
</dbReference>
<accession>A0A2T0SQT3</accession>
<dbReference type="OrthoDB" id="3706233at2"/>
<evidence type="ECO:0000313" key="3">
    <source>
        <dbReference type="Proteomes" id="UP000239494"/>
    </source>
</evidence>
<dbReference type="AlphaFoldDB" id="A0A2T0SQT3"/>
<feature type="signal peptide" evidence="1">
    <location>
        <begin position="1"/>
        <end position="22"/>
    </location>
</feature>
<comment type="caution">
    <text evidence="2">The sequence shown here is derived from an EMBL/GenBank/DDBJ whole genome shotgun (WGS) entry which is preliminary data.</text>
</comment>
<organism evidence="2 3">
    <name type="scientific">Umezawaea tangerina</name>
    <dbReference type="NCBI Taxonomy" id="84725"/>
    <lineage>
        <taxon>Bacteria</taxon>
        <taxon>Bacillati</taxon>
        <taxon>Actinomycetota</taxon>
        <taxon>Actinomycetes</taxon>
        <taxon>Pseudonocardiales</taxon>
        <taxon>Pseudonocardiaceae</taxon>
        <taxon>Umezawaea</taxon>
    </lineage>
</organism>
<evidence type="ECO:0000313" key="2">
    <source>
        <dbReference type="EMBL" id="PRY35770.1"/>
    </source>
</evidence>
<evidence type="ECO:0000256" key="1">
    <source>
        <dbReference type="SAM" id="SignalP"/>
    </source>
</evidence>
<gene>
    <name evidence="2" type="ORF">CLV43_113197</name>
</gene>
<feature type="chain" id="PRO_5038730198" description="Alpha amylase inhibitor" evidence="1">
    <location>
        <begin position="23"/>
        <end position="66"/>
    </location>
</feature>
<evidence type="ECO:0008006" key="4">
    <source>
        <dbReference type="Google" id="ProtNLM"/>
    </source>
</evidence>
<keyword evidence="1" id="KW-0732">Signal</keyword>
<dbReference type="Proteomes" id="UP000239494">
    <property type="component" value="Unassembled WGS sequence"/>
</dbReference>